<gene>
    <name evidence="1" type="ORF">ACJIZ3_015585</name>
</gene>
<evidence type="ECO:0000313" key="1">
    <source>
        <dbReference type="EMBL" id="KAL3814317.1"/>
    </source>
</evidence>
<reference evidence="1 2" key="1">
    <citation type="submission" date="2024-12" db="EMBL/GenBank/DDBJ databases">
        <title>The unique morphological basis and parallel evolutionary history of personate flowers in Penstemon.</title>
        <authorList>
            <person name="Depatie T.H."/>
            <person name="Wessinger C.A."/>
        </authorList>
    </citation>
    <scope>NUCLEOTIDE SEQUENCE [LARGE SCALE GENOMIC DNA]</scope>
    <source>
        <strain evidence="1">WTNN_2</strain>
        <tissue evidence="1">Leaf</tissue>
    </source>
</reference>
<comment type="caution">
    <text evidence="1">The sequence shown here is derived from an EMBL/GenBank/DDBJ whole genome shotgun (WGS) entry which is preliminary data.</text>
</comment>
<accession>A0ABD3RMV8</accession>
<name>A0ABD3RMV8_9LAMI</name>
<evidence type="ECO:0000313" key="2">
    <source>
        <dbReference type="Proteomes" id="UP001634393"/>
    </source>
</evidence>
<dbReference type="EMBL" id="JBJXBP010000008">
    <property type="protein sequence ID" value="KAL3814317.1"/>
    <property type="molecule type" value="Genomic_DNA"/>
</dbReference>
<sequence length="111" mass="12917">MVFNLFFSHSFVAAAPTTFLQTQLQYSNLWLLHLNFQSIIYGSIFEYIPLYPFAHKIYKNKMYLTGAFRESNSGPLAPKARIIPLDQMPDAGFYHRQGHIYSEGVFYINQL</sequence>
<organism evidence="1 2">
    <name type="scientific">Penstemon smallii</name>
    <dbReference type="NCBI Taxonomy" id="265156"/>
    <lineage>
        <taxon>Eukaryota</taxon>
        <taxon>Viridiplantae</taxon>
        <taxon>Streptophyta</taxon>
        <taxon>Embryophyta</taxon>
        <taxon>Tracheophyta</taxon>
        <taxon>Spermatophyta</taxon>
        <taxon>Magnoliopsida</taxon>
        <taxon>eudicotyledons</taxon>
        <taxon>Gunneridae</taxon>
        <taxon>Pentapetalae</taxon>
        <taxon>asterids</taxon>
        <taxon>lamiids</taxon>
        <taxon>Lamiales</taxon>
        <taxon>Plantaginaceae</taxon>
        <taxon>Cheloneae</taxon>
        <taxon>Penstemon</taxon>
    </lineage>
</organism>
<keyword evidence="2" id="KW-1185">Reference proteome</keyword>
<dbReference type="Proteomes" id="UP001634393">
    <property type="component" value="Unassembled WGS sequence"/>
</dbReference>
<dbReference type="AlphaFoldDB" id="A0ABD3RMV8"/>
<protein>
    <submittedName>
        <fullName evidence="1">Uncharacterized protein</fullName>
    </submittedName>
</protein>
<proteinExistence type="predicted"/>